<comment type="caution">
    <text evidence="1">The sequence shown here is derived from an EMBL/GenBank/DDBJ whole genome shotgun (WGS) entry which is preliminary data.</text>
</comment>
<dbReference type="SUPFAM" id="SSF55608">
    <property type="entry name" value="Homing endonucleases"/>
    <property type="match status" value="1"/>
</dbReference>
<accession>A0A830FMX5</accession>
<dbReference type="InterPro" id="IPR027434">
    <property type="entry name" value="Homing_endonucl"/>
</dbReference>
<evidence type="ECO:0000313" key="1">
    <source>
        <dbReference type="EMBL" id="GGM53156.1"/>
    </source>
</evidence>
<gene>
    <name evidence="1" type="ORF">GCM10009006_37840</name>
</gene>
<dbReference type="Proteomes" id="UP000656367">
    <property type="component" value="Unassembled WGS sequence"/>
</dbReference>
<sequence length="220" mass="25397">MSEWVVDARGGVCHQCDSEYQRLAQHWSRSKRCSFRDLSDAQHEAIRGCLVGDGNLDNPNDGPPALRLSSMRRPHLEWVRDQLGWLVRGITRDDGGAYRLRTLSHPALGRYWTWMDSPPSDWTLTKPSARIWYACDGGLEWPGSSTQPRATWTITDDGKRKACEQALAEQGYEVMVWDRRLALPFAETERFLQWLGDPTPGSAYKWALEREEYDRRRETV</sequence>
<name>A0A830FMX5_HALAR</name>
<proteinExistence type="predicted"/>
<evidence type="ECO:0000313" key="2">
    <source>
        <dbReference type="Proteomes" id="UP000656367"/>
    </source>
</evidence>
<dbReference type="RefSeq" id="WP_188854239.1">
    <property type="nucleotide sequence ID" value="NZ_BMON01000014.1"/>
</dbReference>
<reference evidence="1" key="1">
    <citation type="journal article" date="2014" name="Int. J. Syst. Evol. Microbiol.">
        <title>Complete genome sequence of Corynebacterium casei LMG S-19264T (=DSM 44701T), isolated from a smear-ripened cheese.</title>
        <authorList>
            <consortium name="US DOE Joint Genome Institute (JGI-PGF)"/>
            <person name="Walter F."/>
            <person name="Albersmeier A."/>
            <person name="Kalinowski J."/>
            <person name="Ruckert C."/>
        </authorList>
    </citation>
    <scope>NUCLEOTIDE SEQUENCE</scope>
    <source>
        <strain evidence="1">JCM 15759</strain>
    </source>
</reference>
<dbReference type="AlphaFoldDB" id="A0A830FMX5"/>
<dbReference type="EMBL" id="BMON01000014">
    <property type="protein sequence ID" value="GGM53156.1"/>
    <property type="molecule type" value="Genomic_DNA"/>
</dbReference>
<reference evidence="1" key="2">
    <citation type="submission" date="2020-09" db="EMBL/GenBank/DDBJ databases">
        <authorList>
            <person name="Sun Q."/>
            <person name="Ohkuma M."/>
        </authorList>
    </citation>
    <scope>NUCLEOTIDE SEQUENCE</scope>
    <source>
        <strain evidence="1">JCM 15759</strain>
    </source>
</reference>
<protein>
    <submittedName>
        <fullName evidence="1">Uncharacterized protein</fullName>
    </submittedName>
</protein>
<dbReference type="OrthoDB" id="315174at2157"/>
<organism evidence="1 2">
    <name type="scientific">Haloarcula argentinensis</name>
    <dbReference type="NCBI Taxonomy" id="43776"/>
    <lineage>
        <taxon>Archaea</taxon>
        <taxon>Methanobacteriati</taxon>
        <taxon>Methanobacteriota</taxon>
        <taxon>Stenosarchaea group</taxon>
        <taxon>Halobacteria</taxon>
        <taxon>Halobacteriales</taxon>
        <taxon>Haloarculaceae</taxon>
        <taxon>Haloarcula</taxon>
    </lineage>
</organism>